<dbReference type="GO" id="GO:0016740">
    <property type="term" value="F:transferase activity"/>
    <property type="evidence" value="ECO:0007669"/>
    <property type="project" value="UniProtKB-KW"/>
</dbReference>
<evidence type="ECO:0000259" key="7">
    <source>
        <dbReference type="Pfam" id="PF10256"/>
    </source>
</evidence>
<comment type="subunit">
    <text evidence="3">Interacts with ERF2.</text>
</comment>
<dbReference type="PANTHER" id="PTHR13254:SF0">
    <property type="entry name" value="GOLGIN SUBFAMILY A MEMBER 7_ERF4 DOMAIN-CONTAINING PROTEIN"/>
    <property type="match status" value="1"/>
</dbReference>
<dbReference type="GO" id="GO:0005794">
    <property type="term" value="C:Golgi apparatus"/>
    <property type="evidence" value="ECO:0007669"/>
    <property type="project" value="EnsemblFungi"/>
</dbReference>
<dbReference type="JaponicusDB" id="SJAG_01349">
    <property type="gene designation" value="erf4"/>
</dbReference>
<dbReference type="OrthoDB" id="5377273at2759"/>
<dbReference type="OMA" id="YASEFVF"/>
<keyword evidence="5" id="KW-0256">Endoplasmic reticulum</keyword>
<comment type="subcellular location">
    <subcellularLocation>
        <location evidence="1">Endoplasmic reticulum membrane</location>
        <topology evidence="1">Peripheral membrane protein</topology>
    </subcellularLocation>
</comment>
<name>B6K0F5_SCHJY</name>
<evidence type="ECO:0000256" key="4">
    <source>
        <dbReference type="ARBA" id="ARBA00018463"/>
    </source>
</evidence>
<protein>
    <recommendedName>
        <fullName evidence="4">Ras modification protein ERF4</fullName>
    </recommendedName>
</protein>
<dbReference type="STRING" id="402676.B6K0F5"/>
<feature type="domain" description="Golgin subfamily A member 7/ERF4" evidence="7">
    <location>
        <begin position="2"/>
        <end position="114"/>
    </location>
</feature>
<dbReference type="EMBL" id="KE651168">
    <property type="protein sequence ID" value="EEB06305.1"/>
    <property type="molecule type" value="Genomic_DNA"/>
</dbReference>
<dbReference type="HOGENOM" id="CLU_1556154_0_0_1"/>
<gene>
    <name evidence="9" type="primary">erf4</name>
    <name evidence="8" type="ORF">SJAG_01349</name>
</gene>
<dbReference type="PANTHER" id="PTHR13254">
    <property type="entry name" value="GOLGI AUTOANTIGEN, GOLGIN SUBFAMILY A, 7"/>
    <property type="match status" value="1"/>
</dbReference>
<comment type="similarity">
    <text evidence="2">Belongs to the ERF4 family.</text>
</comment>
<dbReference type="InterPro" id="IPR051371">
    <property type="entry name" value="Ras_palmitoyltransferase"/>
</dbReference>
<dbReference type="Proteomes" id="UP000001744">
    <property type="component" value="Unassembled WGS sequence"/>
</dbReference>
<dbReference type="GO" id="GO:0006612">
    <property type="term" value="P:protein targeting to membrane"/>
    <property type="evidence" value="ECO:0000318"/>
    <property type="project" value="GO_Central"/>
</dbReference>
<dbReference type="GeneID" id="7048097"/>
<dbReference type="RefSeq" id="XP_002172598.1">
    <property type="nucleotide sequence ID" value="XM_002172562.1"/>
</dbReference>
<evidence type="ECO:0000256" key="5">
    <source>
        <dbReference type="ARBA" id="ARBA00022824"/>
    </source>
</evidence>
<keyword evidence="10" id="KW-1185">Reference proteome</keyword>
<evidence type="ECO:0000256" key="2">
    <source>
        <dbReference type="ARBA" id="ARBA00007732"/>
    </source>
</evidence>
<evidence type="ECO:0000256" key="1">
    <source>
        <dbReference type="ARBA" id="ARBA00004406"/>
    </source>
</evidence>
<evidence type="ECO:0000313" key="9">
    <source>
        <dbReference type="JaponicusDB" id="SJAG_01349"/>
    </source>
</evidence>
<dbReference type="InterPro" id="IPR019383">
    <property type="entry name" value="Golgin_A_7/ERF4"/>
</dbReference>
<evidence type="ECO:0000313" key="8">
    <source>
        <dbReference type="EMBL" id="EEB06305.1"/>
    </source>
</evidence>
<dbReference type="AlphaFoldDB" id="B6K0F5"/>
<dbReference type="GO" id="GO:0005789">
    <property type="term" value="C:endoplasmic reticulum membrane"/>
    <property type="evidence" value="ECO:0007669"/>
    <property type="project" value="UniProtKB-SubCell"/>
</dbReference>
<proteinExistence type="inferred from homology"/>
<organism evidence="8 10">
    <name type="scientific">Schizosaccharomyces japonicus (strain yFS275 / FY16936)</name>
    <name type="common">Fission yeast</name>
    <dbReference type="NCBI Taxonomy" id="402676"/>
    <lineage>
        <taxon>Eukaryota</taxon>
        <taxon>Fungi</taxon>
        <taxon>Dikarya</taxon>
        <taxon>Ascomycota</taxon>
        <taxon>Taphrinomycotina</taxon>
        <taxon>Schizosaccharomycetes</taxon>
        <taxon>Schizosaccharomycetales</taxon>
        <taxon>Schizosaccharomycetaceae</taxon>
        <taxon>Schizosaccharomyces</taxon>
    </lineage>
</organism>
<evidence type="ECO:0000256" key="3">
    <source>
        <dbReference type="ARBA" id="ARBA00011396"/>
    </source>
</evidence>
<keyword evidence="6" id="KW-0472">Membrane</keyword>
<dbReference type="Pfam" id="PF10256">
    <property type="entry name" value="Erf4"/>
    <property type="match status" value="1"/>
</dbReference>
<accession>B6K0F5</accession>
<dbReference type="VEuPathDB" id="FungiDB:SJAG_01349"/>
<reference evidence="8 10" key="1">
    <citation type="journal article" date="2011" name="Science">
        <title>Comparative functional genomics of the fission yeasts.</title>
        <authorList>
            <person name="Rhind N."/>
            <person name="Chen Z."/>
            <person name="Yassour M."/>
            <person name="Thompson D.A."/>
            <person name="Haas B.J."/>
            <person name="Habib N."/>
            <person name="Wapinski I."/>
            <person name="Roy S."/>
            <person name="Lin M.F."/>
            <person name="Heiman D.I."/>
            <person name="Young S.K."/>
            <person name="Furuya K."/>
            <person name="Guo Y."/>
            <person name="Pidoux A."/>
            <person name="Chen H.M."/>
            <person name="Robbertse B."/>
            <person name="Goldberg J.M."/>
            <person name="Aoki K."/>
            <person name="Bayne E.H."/>
            <person name="Berlin A.M."/>
            <person name="Desjardins C.A."/>
            <person name="Dobbs E."/>
            <person name="Dukaj L."/>
            <person name="Fan L."/>
            <person name="FitzGerald M.G."/>
            <person name="French C."/>
            <person name="Gujja S."/>
            <person name="Hansen K."/>
            <person name="Keifenheim D."/>
            <person name="Levin J.Z."/>
            <person name="Mosher R.A."/>
            <person name="Mueller C.A."/>
            <person name="Pfiffner J."/>
            <person name="Priest M."/>
            <person name="Russ C."/>
            <person name="Smialowska A."/>
            <person name="Swoboda P."/>
            <person name="Sykes S.M."/>
            <person name="Vaughn M."/>
            <person name="Vengrova S."/>
            <person name="Yoder R."/>
            <person name="Zeng Q."/>
            <person name="Allshire R."/>
            <person name="Baulcombe D."/>
            <person name="Birren B.W."/>
            <person name="Brown W."/>
            <person name="Ekwall K."/>
            <person name="Kellis M."/>
            <person name="Leatherwood J."/>
            <person name="Levin H."/>
            <person name="Margalit H."/>
            <person name="Martienssen R."/>
            <person name="Nieduszynski C.A."/>
            <person name="Spatafora J.W."/>
            <person name="Friedman N."/>
            <person name="Dalgaard J.Z."/>
            <person name="Baumann P."/>
            <person name="Niki H."/>
            <person name="Regev A."/>
            <person name="Nusbaum C."/>
        </authorList>
    </citation>
    <scope>NUCLEOTIDE SEQUENCE [LARGE SCALE GENOMIC DNA]</scope>
    <source>
        <strain evidence="10">yFS275 / FY16936</strain>
    </source>
</reference>
<evidence type="ECO:0000313" key="10">
    <source>
        <dbReference type="Proteomes" id="UP000001744"/>
    </source>
</evidence>
<dbReference type="GO" id="GO:0031211">
    <property type="term" value="C:endoplasmic reticulum palmitoyltransferase complex"/>
    <property type="evidence" value="ECO:0000318"/>
    <property type="project" value="GO_Central"/>
</dbReference>
<evidence type="ECO:0000256" key="6">
    <source>
        <dbReference type="ARBA" id="ARBA00023136"/>
    </source>
</evidence>
<sequence length="165" mass="18581">MIIRIERDYSISGDIYPQFCTSYVSALEPYVPPTEWHTFVVTLNDHLRVAFCPWTFQNVMDGFLAVFTLYLSEFLLGSFHRKRVAALELFVQEFASAHGMKAASLRNMAFLCLCFHVTDAESIRVSRQNQLSVSVSPTLSQTPSTPLSVATTSFSDSTQVSRIPQ</sequence>
<dbReference type="eggNOG" id="ENOG502S30T">
    <property type="taxonomic scope" value="Eukaryota"/>
</dbReference>